<organism evidence="2 3">
    <name type="scientific">Geomonas terrae</name>
    <dbReference type="NCBI Taxonomy" id="2562681"/>
    <lineage>
        <taxon>Bacteria</taxon>
        <taxon>Pseudomonadati</taxon>
        <taxon>Thermodesulfobacteriota</taxon>
        <taxon>Desulfuromonadia</taxon>
        <taxon>Geobacterales</taxon>
        <taxon>Geobacteraceae</taxon>
        <taxon>Geomonas</taxon>
    </lineage>
</organism>
<dbReference type="GO" id="GO:0032259">
    <property type="term" value="P:methylation"/>
    <property type="evidence" value="ECO:0007669"/>
    <property type="project" value="UniProtKB-KW"/>
</dbReference>
<dbReference type="InterPro" id="IPR029063">
    <property type="entry name" value="SAM-dependent_MTases_sf"/>
</dbReference>
<dbReference type="SUPFAM" id="SSF53335">
    <property type="entry name" value="S-adenosyl-L-methionine-dependent methyltransferases"/>
    <property type="match status" value="1"/>
</dbReference>
<evidence type="ECO:0000313" key="2">
    <source>
        <dbReference type="EMBL" id="TGU71469.1"/>
    </source>
</evidence>
<dbReference type="AlphaFoldDB" id="A0A4S1CDI0"/>
<feature type="domain" description="Tellurite resistance methyltransferase TehB-like" evidence="1">
    <location>
        <begin position="21"/>
        <end position="132"/>
    </location>
</feature>
<keyword evidence="2" id="KW-0808">Transferase</keyword>
<reference evidence="2 3" key="1">
    <citation type="submission" date="2019-04" db="EMBL/GenBank/DDBJ databases">
        <title>Geobacter oryzae sp. nov., ferric-reducing bacteria isolated from paddy soil.</title>
        <authorList>
            <person name="Xu Z."/>
            <person name="Masuda Y."/>
            <person name="Itoh H."/>
            <person name="Senoo K."/>
        </authorList>
    </citation>
    <scope>NUCLEOTIDE SEQUENCE [LARGE SCALE GENOMIC DNA]</scope>
    <source>
        <strain evidence="2 3">Red111</strain>
    </source>
</reference>
<dbReference type="GO" id="GO:0008168">
    <property type="term" value="F:methyltransferase activity"/>
    <property type="evidence" value="ECO:0007669"/>
    <property type="project" value="UniProtKB-KW"/>
</dbReference>
<dbReference type="EMBL" id="SRSC01000003">
    <property type="protein sequence ID" value="TGU71469.1"/>
    <property type="molecule type" value="Genomic_DNA"/>
</dbReference>
<dbReference type="Proteomes" id="UP000306416">
    <property type="component" value="Unassembled WGS sequence"/>
</dbReference>
<proteinExistence type="predicted"/>
<sequence>MTRAATSVMRYARFFTLAGVRKVLDYGAGLLRNSIYLAEQGFQVYAADLPEQIKALSLHPGSSRLAGLLSVRDLPQTELGVDLVLSTYVFNIIATREKRGQYLENVVLNLKPGGFFLIEVNRSSDETPCTSVLRHYPGCDGQRKSYCSDDLDRLLVPLNFRRICHYYSSHALAAVYRHG</sequence>
<evidence type="ECO:0000259" key="1">
    <source>
        <dbReference type="Pfam" id="PF03848"/>
    </source>
</evidence>
<name>A0A4S1CDI0_9BACT</name>
<dbReference type="Gene3D" id="3.40.50.150">
    <property type="entry name" value="Vaccinia Virus protein VP39"/>
    <property type="match status" value="1"/>
</dbReference>
<dbReference type="InterPro" id="IPR015985">
    <property type="entry name" value="TehB-like_dom"/>
</dbReference>
<evidence type="ECO:0000313" key="3">
    <source>
        <dbReference type="Proteomes" id="UP000306416"/>
    </source>
</evidence>
<keyword evidence="2" id="KW-0489">Methyltransferase</keyword>
<protein>
    <submittedName>
        <fullName evidence="2">Methyltransferase domain-containing protein</fullName>
    </submittedName>
</protein>
<comment type="caution">
    <text evidence="2">The sequence shown here is derived from an EMBL/GenBank/DDBJ whole genome shotgun (WGS) entry which is preliminary data.</text>
</comment>
<accession>A0A4S1CDI0</accession>
<gene>
    <name evidence="2" type="ORF">E4633_14200</name>
</gene>
<keyword evidence="3" id="KW-1185">Reference proteome</keyword>
<dbReference type="RefSeq" id="WP_135871097.1">
    <property type="nucleotide sequence ID" value="NZ_SRSC01000003.1"/>
</dbReference>
<dbReference type="Pfam" id="PF03848">
    <property type="entry name" value="TehB"/>
    <property type="match status" value="1"/>
</dbReference>